<proteinExistence type="predicted"/>
<keyword evidence="3" id="KW-1185">Reference proteome</keyword>
<sequence length="98" mass="11171">MIIAKPSKGCASIPPAASPAVPTRDTPAATANHLHIDACALKIVEGTVHLMIHHRRCRHRRRRRRRWPDRRRGRQHMVTLCVSCLWQYESIGGSLMMN</sequence>
<feature type="compositionally biased region" description="Low complexity" evidence="1">
    <location>
        <begin position="11"/>
        <end position="22"/>
    </location>
</feature>
<dbReference type="EnsemblPlants" id="ONIVA02G05820.1">
    <property type="protein sequence ID" value="ONIVA02G05820.1"/>
    <property type="gene ID" value="ONIVA02G05820"/>
</dbReference>
<organism evidence="2">
    <name type="scientific">Oryza nivara</name>
    <name type="common">Indian wild rice</name>
    <name type="synonym">Oryza sativa f. spontanea</name>
    <dbReference type="NCBI Taxonomy" id="4536"/>
    <lineage>
        <taxon>Eukaryota</taxon>
        <taxon>Viridiplantae</taxon>
        <taxon>Streptophyta</taxon>
        <taxon>Embryophyta</taxon>
        <taxon>Tracheophyta</taxon>
        <taxon>Spermatophyta</taxon>
        <taxon>Magnoliopsida</taxon>
        <taxon>Liliopsida</taxon>
        <taxon>Poales</taxon>
        <taxon>Poaceae</taxon>
        <taxon>BOP clade</taxon>
        <taxon>Oryzoideae</taxon>
        <taxon>Oryzeae</taxon>
        <taxon>Oryzinae</taxon>
        <taxon>Oryza</taxon>
    </lineage>
</organism>
<protein>
    <submittedName>
        <fullName evidence="2">Uncharacterized protein</fullName>
    </submittedName>
</protein>
<evidence type="ECO:0000256" key="1">
    <source>
        <dbReference type="SAM" id="MobiDB-lite"/>
    </source>
</evidence>
<accession>A0A0E0G219</accession>
<dbReference type="Proteomes" id="UP000006591">
    <property type="component" value="Chromosome 2"/>
</dbReference>
<feature type="region of interest" description="Disordered" evidence="1">
    <location>
        <begin position="1"/>
        <end position="27"/>
    </location>
</feature>
<dbReference type="HOGENOM" id="CLU_2337197_0_0_1"/>
<reference evidence="2" key="2">
    <citation type="submission" date="2018-04" db="EMBL/GenBank/DDBJ databases">
        <title>OnivRS2 (Oryza nivara Reference Sequence Version 2).</title>
        <authorList>
            <person name="Zhang J."/>
            <person name="Kudrna D."/>
            <person name="Lee S."/>
            <person name="Talag J."/>
            <person name="Rajasekar S."/>
            <person name="Welchert J."/>
            <person name="Hsing Y.-I."/>
            <person name="Wing R.A."/>
        </authorList>
    </citation>
    <scope>NUCLEOTIDE SEQUENCE [LARGE SCALE GENOMIC DNA]</scope>
    <source>
        <strain evidence="2">SL10</strain>
    </source>
</reference>
<name>A0A0E0G219_ORYNI</name>
<evidence type="ECO:0000313" key="2">
    <source>
        <dbReference type="EnsemblPlants" id="ONIVA02G05820.1"/>
    </source>
</evidence>
<reference evidence="2" key="1">
    <citation type="submission" date="2015-04" db="UniProtKB">
        <authorList>
            <consortium name="EnsemblPlants"/>
        </authorList>
    </citation>
    <scope>IDENTIFICATION</scope>
    <source>
        <strain evidence="2">SL10</strain>
    </source>
</reference>
<dbReference type="Gramene" id="ONIVA02G05820.1">
    <property type="protein sequence ID" value="ONIVA02G05820.1"/>
    <property type="gene ID" value="ONIVA02G05820"/>
</dbReference>
<evidence type="ECO:0000313" key="3">
    <source>
        <dbReference type="Proteomes" id="UP000006591"/>
    </source>
</evidence>
<dbReference type="AlphaFoldDB" id="A0A0E0G219"/>